<keyword evidence="3 6" id="KW-0812">Transmembrane</keyword>
<feature type="transmembrane region" description="Helical" evidence="6">
    <location>
        <begin position="59"/>
        <end position="77"/>
    </location>
</feature>
<dbReference type="RefSeq" id="WP_121623797.1">
    <property type="nucleotide sequence ID" value="NZ_JACIIW010000001.1"/>
</dbReference>
<dbReference type="InterPro" id="IPR001851">
    <property type="entry name" value="ABC_transp_permease"/>
</dbReference>
<dbReference type="EMBL" id="RCTF01000010">
    <property type="protein sequence ID" value="RLP77618.1"/>
    <property type="molecule type" value="Genomic_DNA"/>
</dbReference>
<keyword evidence="5 6" id="KW-0472">Membrane</keyword>
<evidence type="ECO:0000256" key="3">
    <source>
        <dbReference type="ARBA" id="ARBA00022692"/>
    </source>
</evidence>
<feature type="transmembrane region" description="Helical" evidence="6">
    <location>
        <begin position="33"/>
        <end position="52"/>
    </location>
</feature>
<dbReference type="PANTHER" id="PTHR30482:SF5">
    <property type="entry name" value="ABC TRANSPORTER PERMEASE PROTEIN"/>
    <property type="match status" value="1"/>
</dbReference>
<dbReference type="InterPro" id="IPR043428">
    <property type="entry name" value="LivM-like"/>
</dbReference>
<organism evidence="7 8">
    <name type="scientific">Xanthobacter tagetidis</name>
    <dbReference type="NCBI Taxonomy" id="60216"/>
    <lineage>
        <taxon>Bacteria</taxon>
        <taxon>Pseudomonadati</taxon>
        <taxon>Pseudomonadota</taxon>
        <taxon>Alphaproteobacteria</taxon>
        <taxon>Hyphomicrobiales</taxon>
        <taxon>Xanthobacteraceae</taxon>
        <taxon>Xanthobacter</taxon>
    </lineage>
</organism>
<evidence type="ECO:0000256" key="2">
    <source>
        <dbReference type="ARBA" id="ARBA00022475"/>
    </source>
</evidence>
<reference evidence="7 8" key="1">
    <citation type="submission" date="2018-10" db="EMBL/GenBank/DDBJ databases">
        <title>Xanthobacter tagetidis genome sequencing and assembly.</title>
        <authorList>
            <person name="Maclea K.S."/>
            <person name="Goen A.E."/>
            <person name="Fatima S.A."/>
        </authorList>
    </citation>
    <scope>NUCLEOTIDE SEQUENCE [LARGE SCALE GENOMIC DNA]</scope>
    <source>
        <strain evidence="7 8">ATCC 700314</strain>
    </source>
</reference>
<feature type="transmembrane region" description="Helical" evidence="6">
    <location>
        <begin position="138"/>
        <end position="157"/>
    </location>
</feature>
<dbReference type="Pfam" id="PF02653">
    <property type="entry name" value="BPD_transp_2"/>
    <property type="match status" value="1"/>
</dbReference>
<keyword evidence="2" id="KW-1003">Cell membrane</keyword>
<protein>
    <submittedName>
        <fullName evidence="7">Branched-chain amino acid ABC transporter permease</fullName>
    </submittedName>
</protein>
<evidence type="ECO:0000256" key="5">
    <source>
        <dbReference type="ARBA" id="ARBA00023136"/>
    </source>
</evidence>
<dbReference type="GO" id="GO:0015658">
    <property type="term" value="F:branched-chain amino acid transmembrane transporter activity"/>
    <property type="evidence" value="ECO:0007669"/>
    <property type="project" value="InterPro"/>
</dbReference>
<dbReference type="OrthoDB" id="9804361at2"/>
<sequence length="372" mass="38755">MHVPMNLSATSVEAPQVVAASVSRPLARPPASIGWGLLALALGAIFVLPFVASDFWLSILNYAGIAAVGAIGLNLLTGNTGQVSLGQPFFMGVGCYAAAFAGQDLGLPLPVWLAAAMLMGALVGGLVGPFALRLRGQYLVIVTLGLVLIGLHLWQNLPWLTGGANGRSVLIAARLGPIDFSALSVFGTTLARNQGWFILIWLCALGAGICVLNILNSRSGRALMAIRDREMTASVIGISVSRTKILAFVVSSMLAAAGGALYGGYVRYAAPTEWDLLLGVQYLAMIVVGGTGSVLGSVLGALFVTLMPQVVKLASPYLPFVSFTPGDGGIVSLFALNQILFGLFIIAFLMFAPRGLAGLVPRRRGRPPTPKP</sequence>
<dbReference type="GO" id="GO:0005886">
    <property type="term" value="C:plasma membrane"/>
    <property type="evidence" value="ECO:0007669"/>
    <property type="project" value="UniProtKB-SubCell"/>
</dbReference>
<gene>
    <name evidence="7" type="ORF">D9R14_13190</name>
</gene>
<keyword evidence="4 6" id="KW-1133">Transmembrane helix</keyword>
<evidence type="ECO:0000256" key="6">
    <source>
        <dbReference type="SAM" id="Phobius"/>
    </source>
</evidence>
<proteinExistence type="predicted"/>
<evidence type="ECO:0000256" key="4">
    <source>
        <dbReference type="ARBA" id="ARBA00022989"/>
    </source>
</evidence>
<name>A0A3L7AD13_9HYPH</name>
<evidence type="ECO:0000313" key="7">
    <source>
        <dbReference type="EMBL" id="RLP77618.1"/>
    </source>
</evidence>
<keyword evidence="8" id="KW-1185">Reference proteome</keyword>
<dbReference type="PANTHER" id="PTHR30482">
    <property type="entry name" value="HIGH-AFFINITY BRANCHED-CHAIN AMINO ACID TRANSPORT SYSTEM PERMEASE"/>
    <property type="match status" value="1"/>
</dbReference>
<evidence type="ECO:0000313" key="8">
    <source>
        <dbReference type="Proteomes" id="UP000269692"/>
    </source>
</evidence>
<dbReference type="Proteomes" id="UP000269692">
    <property type="component" value="Unassembled WGS sequence"/>
</dbReference>
<accession>A0A3L7AD13</accession>
<comment type="subcellular location">
    <subcellularLocation>
        <location evidence="1">Cell membrane</location>
        <topology evidence="1">Multi-pass membrane protein</topology>
    </subcellularLocation>
</comment>
<evidence type="ECO:0000256" key="1">
    <source>
        <dbReference type="ARBA" id="ARBA00004651"/>
    </source>
</evidence>
<dbReference type="AlphaFoldDB" id="A0A3L7AD13"/>
<feature type="transmembrane region" description="Helical" evidence="6">
    <location>
        <begin position="341"/>
        <end position="361"/>
    </location>
</feature>
<feature type="transmembrane region" description="Helical" evidence="6">
    <location>
        <begin position="282"/>
        <end position="305"/>
    </location>
</feature>
<feature type="transmembrane region" description="Helical" evidence="6">
    <location>
        <begin position="245"/>
        <end position="262"/>
    </location>
</feature>
<feature type="transmembrane region" description="Helical" evidence="6">
    <location>
        <begin position="109"/>
        <end position="132"/>
    </location>
</feature>
<dbReference type="CDD" id="cd06581">
    <property type="entry name" value="TM_PBP1_LivM_like"/>
    <property type="match status" value="1"/>
</dbReference>
<comment type="caution">
    <text evidence="7">The sequence shown here is derived from an EMBL/GenBank/DDBJ whole genome shotgun (WGS) entry which is preliminary data.</text>
</comment>
<feature type="transmembrane region" description="Helical" evidence="6">
    <location>
        <begin position="196"/>
        <end position="215"/>
    </location>
</feature>